<feature type="transmembrane region" description="Helical" evidence="11">
    <location>
        <begin position="303"/>
        <end position="319"/>
    </location>
</feature>
<dbReference type="CDD" id="cd20069">
    <property type="entry name" value="5TM_Oxa1-like"/>
    <property type="match status" value="1"/>
</dbReference>
<comment type="similarity">
    <text evidence="2 9">Belongs to the OXA1/ALB3/YidC family.</text>
</comment>
<evidence type="ECO:0000313" key="13">
    <source>
        <dbReference type="EMBL" id="CCU79242.1"/>
    </source>
</evidence>
<dbReference type="GO" id="GO:0005743">
    <property type="term" value="C:mitochondrial inner membrane"/>
    <property type="evidence" value="ECO:0007669"/>
    <property type="project" value="UniProtKB-SubCell"/>
</dbReference>
<keyword evidence="3 9" id="KW-0812">Transmembrane</keyword>
<dbReference type="OrthoDB" id="2148490at2759"/>
<dbReference type="Pfam" id="PF02096">
    <property type="entry name" value="60KD_IMP"/>
    <property type="match status" value="1"/>
</dbReference>
<feature type="compositionally biased region" description="Basic residues" evidence="10">
    <location>
        <begin position="515"/>
        <end position="525"/>
    </location>
</feature>
<accession>N1JJP9</accession>
<protein>
    <submittedName>
        <fullName evidence="13">Mitochondrial export translocase Oxa1</fullName>
    </submittedName>
</protein>
<dbReference type="PANTHER" id="PTHR12428:SF66">
    <property type="entry name" value="MITOCHONDRIAL INNER MEMBRANE PROTEIN OXA1L"/>
    <property type="match status" value="1"/>
</dbReference>
<evidence type="ECO:0000256" key="10">
    <source>
        <dbReference type="SAM" id="MobiDB-lite"/>
    </source>
</evidence>
<reference evidence="13 14" key="1">
    <citation type="journal article" date="2010" name="Science">
        <title>Genome expansion and gene loss in powdery mildew fungi reveal tradeoffs in extreme parasitism.</title>
        <authorList>
            <person name="Spanu P.D."/>
            <person name="Abbott J.C."/>
            <person name="Amselem J."/>
            <person name="Burgis T.A."/>
            <person name="Soanes D.M."/>
            <person name="Stueber K."/>
            <person name="Ver Loren van Themaat E."/>
            <person name="Brown J.K.M."/>
            <person name="Butcher S.A."/>
            <person name="Gurr S.J."/>
            <person name="Lebrun M.-H."/>
            <person name="Ridout C.J."/>
            <person name="Schulze-Lefert P."/>
            <person name="Talbot N.J."/>
            <person name="Ahmadinejad N."/>
            <person name="Ametz C."/>
            <person name="Barton G.R."/>
            <person name="Benjdia M."/>
            <person name="Bidzinski P."/>
            <person name="Bindschedler L.V."/>
            <person name="Both M."/>
            <person name="Brewer M.T."/>
            <person name="Cadle-Davidson L."/>
            <person name="Cadle-Davidson M.M."/>
            <person name="Collemare J."/>
            <person name="Cramer R."/>
            <person name="Frenkel O."/>
            <person name="Godfrey D."/>
            <person name="Harriman J."/>
            <person name="Hoede C."/>
            <person name="King B.C."/>
            <person name="Klages S."/>
            <person name="Kleemann J."/>
            <person name="Knoll D."/>
            <person name="Koti P.S."/>
            <person name="Kreplak J."/>
            <person name="Lopez-Ruiz F.J."/>
            <person name="Lu X."/>
            <person name="Maekawa T."/>
            <person name="Mahanil S."/>
            <person name="Micali C."/>
            <person name="Milgroom M.G."/>
            <person name="Montana G."/>
            <person name="Noir S."/>
            <person name="O'Connell R.J."/>
            <person name="Oberhaensli S."/>
            <person name="Parlange F."/>
            <person name="Pedersen C."/>
            <person name="Quesneville H."/>
            <person name="Reinhardt R."/>
            <person name="Rott M."/>
            <person name="Sacristan S."/>
            <person name="Schmidt S.M."/>
            <person name="Schoen M."/>
            <person name="Skamnioti P."/>
            <person name="Sommer H."/>
            <person name="Stephens A."/>
            <person name="Takahara H."/>
            <person name="Thordal-Christensen H."/>
            <person name="Vigouroux M."/>
            <person name="Wessling R."/>
            <person name="Wicker T."/>
            <person name="Panstruga R."/>
        </authorList>
    </citation>
    <scope>NUCLEOTIDE SEQUENCE [LARGE SCALE GENOMIC DNA]</scope>
    <source>
        <strain evidence="13">DH14</strain>
    </source>
</reference>
<dbReference type="InterPro" id="IPR028055">
    <property type="entry name" value="YidC/Oxa/ALB_C"/>
</dbReference>
<dbReference type="GO" id="GO:0032977">
    <property type="term" value="F:membrane insertase activity"/>
    <property type="evidence" value="ECO:0007669"/>
    <property type="project" value="InterPro"/>
</dbReference>
<feature type="transmembrane region" description="Helical" evidence="11">
    <location>
        <begin position="340"/>
        <end position="363"/>
    </location>
</feature>
<dbReference type="PANTHER" id="PTHR12428">
    <property type="entry name" value="OXA1"/>
    <property type="match status" value="1"/>
</dbReference>
<feature type="compositionally biased region" description="Low complexity" evidence="10">
    <location>
        <begin position="497"/>
        <end position="507"/>
    </location>
</feature>
<feature type="region of interest" description="Disordered" evidence="10">
    <location>
        <begin position="1"/>
        <end position="90"/>
    </location>
</feature>
<proteinExistence type="inferred from homology"/>
<evidence type="ECO:0000256" key="7">
    <source>
        <dbReference type="ARBA" id="ARBA00023128"/>
    </source>
</evidence>
<feature type="region of interest" description="Disordered" evidence="10">
    <location>
        <begin position="468"/>
        <end position="525"/>
    </location>
</feature>
<comment type="subcellular location">
    <subcellularLocation>
        <location evidence="9">Membrane</location>
        <topology evidence="9">Multi-pass membrane protein</topology>
    </subcellularLocation>
    <subcellularLocation>
        <location evidence="1">Mitochondrion inner membrane</location>
        <topology evidence="1">Multi-pass membrane protein</topology>
    </subcellularLocation>
</comment>
<evidence type="ECO:0000256" key="8">
    <source>
        <dbReference type="ARBA" id="ARBA00023136"/>
    </source>
</evidence>
<dbReference type="InterPro" id="IPR001708">
    <property type="entry name" value="YidC/ALB3/OXA1/COX18"/>
</dbReference>
<feature type="transmembrane region" description="Helical" evidence="11">
    <location>
        <begin position="256"/>
        <end position="276"/>
    </location>
</feature>
<evidence type="ECO:0000256" key="5">
    <source>
        <dbReference type="ARBA" id="ARBA00022946"/>
    </source>
</evidence>
<name>N1JJP9_BLUG1</name>
<dbReference type="InParanoid" id="N1JJP9"/>
<evidence type="ECO:0000256" key="9">
    <source>
        <dbReference type="RuleBase" id="RU003945"/>
    </source>
</evidence>
<keyword evidence="7" id="KW-0496">Mitochondrion</keyword>
<dbReference type="HOGENOM" id="CLU_029282_5_0_1"/>
<dbReference type="STRING" id="546991.N1JJP9"/>
<evidence type="ECO:0000256" key="3">
    <source>
        <dbReference type="ARBA" id="ARBA00022692"/>
    </source>
</evidence>
<comment type="caution">
    <text evidence="13">The sequence shown here is derived from an EMBL/GenBank/DDBJ whole genome shotgun (WGS) entry which is preliminary data.</text>
</comment>
<evidence type="ECO:0000259" key="12">
    <source>
        <dbReference type="Pfam" id="PF02096"/>
    </source>
</evidence>
<dbReference type="FunCoup" id="N1JJP9">
    <property type="interactions" value="544"/>
</dbReference>
<dbReference type="Proteomes" id="UP000015441">
    <property type="component" value="Unassembled WGS sequence"/>
</dbReference>
<dbReference type="eggNOG" id="KOG1239">
    <property type="taxonomic scope" value="Eukaryota"/>
</dbReference>
<evidence type="ECO:0000256" key="2">
    <source>
        <dbReference type="ARBA" id="ARBA00009877"/>
    </source>
</evidence>
<gene>
    <name evidence="13" type="ORF">BGHDH14_bgh04980</name>
</gene>
<organism evidence="13 14">
    <name type="scientific">Blumeria graminis f. sp. hordei (strain DH14)</name>
    <name type="common">Barley powdery mildew</name>
    <name type="synonym">Oidium monilioides f. sp. hordei</name>
    <dbReference type="NCBI Taxonomy" id="546991"/>
    <lineage>
        <taxon>Eukaryota</taxon>
        <taxon>Fungi</taxon>
        <taxon>Dikarya</taxon>
        <taxon>Ascomycota</taxon>
        <taxon>Pezizomycotina</taxon>
        <taxon>Leotiomycetes</taxon>
        <taxon>Erysiphales</taxon>
        <taxon>Erysiphaceae</taxon>
        <taxon>Blumeria</taxon>
        <taxon>Blumeria hordei</taxon>
    </lineage>
</organism>
<feature type="transmembrane region" description="Helical" evidence="11">
    <location>
        <begin position="183"/>
        <end position="203"/>
    </location>
</feature>
<evidence type="ECO:0000256" key="6">
    <source>
        <dbReference type="ARBA" id="ARBA00022989"/>
    </source>
</evidence>
<feature type="compositionally biased region" description="Basic and acidic residues" evidence="10">
    <location>
        <begin position="9"/>
        <end position="25"/>
    </location>
</feature>
<sequence length="525" mass="57231">MPAQTSALVRHEADASRLDGDDRLSHTGSQHDLSSRPGSTAVNSGQSSVVQRASRGKEGRQFSLKPPRPQKRTLPLTNLLQRTSRPRPLAQGDLAHLAVGRHERRYASTGPPPSAAAADAATAAHISEATRFDEALELSAQTLINSPEHIGYLKAMGLDWGWGPTSVMEYGIEHLHVYMGGPWWLSIAAAAVLTRAVLFMPYVSAADNAARLAVVSPMTKPIMTKMVAAQKAGDQIAFLQYKQEQTLIHRRAGIKAWKAGIPLIQMVLGFGTFRLLNGMAKLPVPGLETGGALWFANLAAPDPLYLLPMATAATLHWVLRKGGESGVQMMNAKMLSIMKWGFPLLSLVFTSWLPAAVQLHFFASGLLSLAQSTLLRQPAFRTAMSMTPLPKPISAASAAADTGPSSKIRMIKSPVLSQSELHERFQPAPTVATAAHPPPRRSRRLLKETLTDIRSTVQEVVEAGRGLMGQTKQEVQDRLAKAEKRQRDMYEAKRQAADLQARVAQQQQRRESRALRKAARSPHQS</sequence>
<feature type="domain" description="Membrane insertase YidC/Oxa/ALB C-terminal" evidence="12">
    <location>
        <begin position="183"/>
        <end position="376"/>
    </location>
</feature>
<keyword evidence="6 11" id="KW-1133">Transmembrane helix</keyword>
<keyword evidence="4" id="KW-0999">Mitochondrion inner membrane</keyword>
<keyword evidence="8 11" id="KW-0472">Membrane</keyword>
<feature type="compositionally biased region" description="Polar residues" evidence="10">
    <location>
        <begin position="26"/>
        <end position="51"/>
    </location>
</feature>
<feature type="compositionally biased region" description="Basic and acidic residues" evidence="10">
    <location>
        <begin position="474"/>
        <end position="496"/>
    </location>
</feature>
<keyword evidence="5" id="KW-0809">Transit peptide</keyword>
<dbReference type="EMBL" id="CAUH01004312">
    <property type="protein sequence ID" value="CCU79242.1"/>
    <property type="molecule type" value="Genomic_DNA"/>
</dbReference>
<evidence type="ECO:0000313" key="14">
    <source>
        <dbReference type="Proteomes" id="UP000015441"/>
    </source>
</evidence>
<evidence type="ECO:0000256" key="11">
    <source>
        <dbReference type="SAM" id="Phobius"/>
    </source>
</evidence>
<evidence type="ECO:0000256" key="1">
    <source>
        <dbReference type="ARBA" id="ARBA00004448"/>
    </source>
</evidence>
<dbReference type="AlphaFoldDB" id="N1JJP9"/>
<evidence type="ECO:0000256" key="4">
    <source>
        <dbReference type="ARBA" id="ARBA00022792"/>
    </source>
</evidence>
<keyword evidence="14" id="KW-1185">Reference proteome</keyword>
<dbReference type="GO" id="GO:0032979">
    <property type="term" value="P:protein insertion into mitochondrial inner membrane from matrix"/>
    <property type="evidence" value="ECO:0007669"/>
    <property type="project" value="TreeGrafter"/>
</dbReference>